<feature type="binding site" description="axial binding residue" evidence="17">
    <location>
        <position position="178"/>
    </location>
    <ligand>
        <name>heme</name>
        <dbReference type="ChEBI" id="CHEBI:30413"/>
        <label>4</label>
    </ligand>
    <ligandPart>
        <name>Fe</name>
        <dbReference type="ChEBI" id="CHEBI:18248"/>
    </ligandPart>
</feature>
<dbReference type="GO" id="GO:0005506">
    <property type="term" value="F:iron ion binding"/>
    <property type="evidence" value="ECO:0007669"/>
    <property type="project" value="UniProtKB-UniRule"/>
</dbReference>
<keyword evidence="8" id="KW-0812">Transmembrane</keyword>
<feature type="binding site" description="covalent" evidence="16">
    <location>
        <position position="339"/>
    </location>
    <ligand>
        <name>heme</name>
        <dbReference type="ChEBI" id="CHEBI:30413"/>
        <label>5</label>
    </ligand>
</feature>
<keyword evidence="13 15" id="KW-0472">Membrane</keyword>
<evidence type="ECO:0000256" key="9">
    <source>
        <dbReference type="ARBA" id="ARBA00022723"/>
    </source>
</evidence>
<feature type="binding site" description="covalent" evidence="16">
    <location>
        <position position="82"/>
    </location>
    <ligand>
        <name>heme</name>
        <dbReference type="ChEBI" id="CHEBI:30413"/>
        <label>2</label>
    </ligand>
</feature>
<dbReference type="KEGG" id="azz:DEW08_26955"/>
<evidence type="ECO:0000259" key="18">
    <source>
        <dbReference type="Pfam" id="PF03264"/>
    </source>
</evidence>
<accession>A0A2S2CYT6</accession>
<evidence type="ECO:0000256" key="6">
    <source>
        <dbReference type="ARBA" id="ARBA00022519"/>
    </source>
</evidence>
<feature type="binding site" description="axial binding residue" evidence="17">
    <location>
        <position position="146"/>
    </location>
    <ligand>
        <name>heme</name>
        <dbReference type="ChEBI" id="CHEBI:30413"/>
        <label>3</label>
    </ligand>
    <ligandPart>
        <name>Fe</name>
        <dbReference type="ChEBI" id="CHEBI:18248"/>
    </ligandPart>
</feature>
<keyword evidence="7 15" id="KW-0349">Heme</keyword>
<evidence type="ECO:0000256" key="7">
    <source>
        <dbReference type="ARBA" id="ARBA00022617"/>
    </source>
</evidence>
<comment type="function">
    <text evidence="14">Mediates electron flow from quinones to the NapAB complex.</text>
</comment>
<dbReference type="InterPro" id="IPR038266">
    <property type="entry name" value="NapC/NirT_cytc_sf"/>
</dbReference>
<keyword evidence="12 15" id="KW-0408">Iron</keyword>
<evidence type="ECO:0000256" key="15">
    <source>
        <dbReference type="PIRNR" id="PIRNR000014"/>
    </source>
</evidence>
<dbReference type="AlphaFoldDB" id="A0A2S2CYT6"/>
<feature type="binding site" description="covalent" evidence="16">
    <location>
        <position position="174"/>
    </location>
    <ligand>
        <name>heme</name>
        <dbReference type="ChEBI" id="CHEBI:30413"/>
        <label>4</label>
    </ligand>
</feature>
<evidence type="ECO:0000256" key="2">
    <source>
        <dbReference type="ARBA" id="ARBA00006417"/>
    </source>
</evidence>
<feature type="binding site" description="axial binding residue" evidence="17">
    <location>
        <position position="86"/>
    </location>
    <ligand>
        <name>heme</name>
        <dbReference type="ChEBI" id="CHEBI:30413"/>
        <label>2</label>
    </ligand>
    <ligandPart>
        <name>Fe</name>
        <dbReference type="ChEBI" id="CHEBI:18248"/>
    </ligandPart>
</feature>
<dbReference type="Proteomes" id="UP000245629">
    <property type="component" value="Plasmid unnamed2"/>
</dbReference>
<geneLocation type="plasmid" evidence="19 20">
    <name>unnamed2</name>
</geneLocation>
<feature type="binding site" description="axial binding residue" evidence="17">
    <location>
        <position position="56"/>
    </location>
    <ligand>
        <name>heme</name>
        <dbReference type="ChEBI" id="CHEBI:30413"/>
        <label>1</label>
    </ligand>
    <ligandPart>
        <name>Fe</name>
        <dbReference type="ChEBI" id="CHEBI:18248"/>
    </ligandPart>
</feature>
<evidence type="ECO:0000313" key="20">
    <source>
        <dbReference type="Proteomes" id="UP000245629"/>
    </source>
</evidence>
<keyword evidence="20" id="KW-1185">Reference proteome</keyword>
<feature type="binding site" description="covalent" evidence="16">
    <location>
        <position position="55"/>
    </location>
    <ligand>
        <name>heme</name>
        <dbReference type="ChEBI" id="CHEBI:30413"/>
        <label>1</label>
    </ligand>
</feature>
<feature type="binding site" description="covalent" evidence="16">
    <location>
        <position position="52"/>
    </location>
    <ligand>
        <name>heme</name>
        <dbReference type="ChEBI" id="CHEBI:30413"/>
        <label>1</label>
    </ligand>
</feature>
<name>A0A2S2CYT6_9PROT</name>
<sequence>MFGRTSRLRKWLRKPVGIGTVVAVAVLSAGGALAAWGTFSVVIEKTNSLEFCVSCHSMQATVYQEYQNSPHFKNASGVRAICSDCHVPKPFIDKMIAKVTAAKDVYHTVLGTIDTPEKFEKNRLHMAKTVWAKMEATDSRECRSCHSRDAMDVHKQRPKAQSLMAKGMEQGQTCITCHKGIAHKLPDMSSGYRAMLAELKDAAPAKSGSAGTLYAFESTELYSERPDGTPGKGDGTVFPLTEAKVLERQGDFVRVEVQGWLQEGAGRLLVAAKARRIFQITMSPKLADTVAIQGEAESDPDTGLSWQQASVTGWVKSAAFTADRKALDAYGAEMAGAACGSCHSQPHADHFPANQWIGIIKDMKDSTALSAEDVRYLQSYLQRQAKDMAKHGS</sequence>
<keyword evidence="19" id="KW-0614">Plasmid</keyword>
<dbReference type="InterPro" id="IPR051174">
    <property type="entry name" value="Cytochrome_c-type_ET"/>
</dbReference>
<dbReference type="InterPro" id="IPR005126">
    <property type="entry name" value="NapC/NirT_cyt_c_N"/>
</dbReference>
<organism evidence="19 20">
    <name type="scientific">Azospirillum thermophilum</name>
    <dbReference type="NCBI Taxonomy" id="2202148"/>
    <lineage>
        <taxon>Bacteria</taxon>
        <taxon>Pseudomonadati</taxon>
        <taxon>Pseudomonadota</taxon>
        <taxon>Alphaproteobacteria</taxon>
        <taxon>Rhodospirillales</taxon>
        <taxon>Azospirillaceae</taxon>
        <taxon>Azospirillum</taxon>
    </lineage>
</organism>
<feature type="binding site" description="covalent" evidence="16">
    <location>
        <position position="177"/>
    </location>
    <ligand>
        <name>heme</name>
        <dbReference type="ChEBI" id="CHEBI:30413"/>
        <label>4</label>
    </ligand>
</feature>
<dbReference type="SUPFAM" id="SSF48695">
    <property type="entry name" value="Multiheme cytochromes"/>
    <property type="match status" value="1"/>
</dbReference>
<comment type="subcellular location">
    <subcellularLocation>
        <location evidence="1">Cell inner membrane</location>
        <topology evidence="1">Single-pass type II membrane protein</topology>
    </subcellularLocation>
</comment>
<evidence type="ECO:0000256" key="12">
    <source>
        <dbReference type="ARBA" id="ARBA00023004"/>
    </source>
</evidence>
<reference evidence="20" key="1">
    <citation type="submission" date="2018-05" db="EMBL/GenBank/DDBJ databases">
        <title>Azospirillum thermophila sp. nov., a novel isolated from hot spring.</title>
        <authorList>
            <person name="Zhao Z."/>
        </authorList>
    </citation>
    <scope>NUCLEOTIDE SEQUENCE [LARGE SCALE GENOMIC DNA]</scope>
    <source>
        <strain evidence="20">CFH 70021</strain>
        <plasmid evidence="20">unnamed2</plasmid>
    </source>
</reference>
<evidence type="ECO:0000256" key="14">
    <source>
        <dbReference type="ARBA" id="ARBA00055242"/>
    </source>
</evidence>
<evidence type="ECO:0000256" key="1">
    <source>
        <dbReference type="ARBA" id="ARBA00004249"/>
    </source>
</evidence>
<evidence type="ECO:0000256" key="16">
    <source>
        <dbReference type="PIRSR" id="PIRSR000014-1"/>
    </source>
</evidence>
<keyword evidence="11" id="KW-1133">Transmembrane helix</keyword>
<keyword evidence="6 15" id="KW-0997">Cell inner membrane</keyword>
<dbReference type="Pfam" id="PF03264">
    <property type="entry name" value="Cytochrom_NNT"/>
    <property type="match status" value="1"/>
</dbReference>
<evidence type="ECO:0000256" key="13">
    <source>
        <dbReference type="ARBA" id="ARBA00023136"/>
    </source>
</evidence>
<dbReference type="OrthoDB" id="7360653at2"/>
<feature type="binding site" description="axial binding residue" evidence="17">
    <location>
        <position position="343"/>
    </location>
    <ligand>
        <name>heme</name>
        <dbReference type="ChEBI" id="CHEBI:30413"/>
        <label>5</label>
    </ligand>
    <ligandPart>
        <name>Fe</name>
        <dbReference type="ChEBI" id="CHEBI:18248"/>
    </ligandPart>
</feature>
<gene>
    <name evidence="19" type="ORF">DEW08_26955</name>
</gene>
<dbReference type="PANTHER" id="PTHR30333:SF3">
    <property type="entry name" value="CYTOCHROME C-TYPE PROTEIN TORY"/>
    <property type="match status" value="1"/>
</dbReference>
<keyword evidence="10 15" id="KW-0249">Electron transport</keyword>
<evidence type="ECO:0000256" key="17">
    <source>
        <dbReference type="PIRSR" id="PIRSR000014-2"/>
    </source>
</evidence>
<dbReference type="PANTHER" id="PTHR30333">
    <property type="entry name" value="CYTOCHROME C-TYPE PROTEIN"/>
    <property type="match status" value="1"/>
</dbReference>
<dbReference type="GO" id="GO:0005886">
    <property type="term" value="C:plasma membrane"/>
    <property type="evidence" value="ECO:0007669"/>
    <property type="project" value="UniProtKB-SubCell"/>
</dbReference>
<feature type="domain" description="NapC/NirT cytochrome c N-terminal" evidence="18">
    <location>
        <begin position="21"/>
        <end position="188"/>
    </location>
</feature>
<keyword evidence="9 15" id="KW-0479">Metal-binding</keyword>
<dbReference type="Gene3D" id="1.10.3820.10">
    <property type="entry name" value="Di-heme elbow motif domain"/>
    <property type="match status" value="1"/>
</dbReference>
<evidence type="ECO:0000256" key="8">
    <source>
        <dbReference type="ARBA" id="ARBA00022692"/>
    </source>
</evidence>
<feature type="binding site" description="covalent" evidence="16">
    <location>
        <position position="342"/>
    </location>
    <ligand>
        <name>heme</name>
        <dbReference type="ChEBI" id="CHEBI:30413"/>
        <label>5</label>
    </ligand>
</feature>
<comment type="similarity">
    <text evidence="3">Belongs to the NapC/NirT/NrfH family.</text>
</comment>
<dbReference type="GO" id="GO:0009276">
    <property type="term" value="C:Gram-negative-bacterium-type cell wall"/>
    <property type="evidence" value="ECO:0007669"/>
    <property type="project" value="UniProtKB-UniRule"/>
</dbReference>
<keyword evidence="5 15" id="KW-1003">Cell membrane</keyword>
<dbReference type="EMBL" id="CP029357">
    <property type="protein sequence ID" value="AWK89638.1"/>
    <property type="molecule type" value="Genomic_DNA"/>
</dbReference>
<evidence type="ECO:0000256" key="4">
    <source>
        <dbReference type="ARBA" id="ARBA00022448"/>
    </source>
</evidence>
<feature type="binding site" description="covalent" evidence="16">
    <location>
        <position position="145"/>
    </location>
    <ligand>
        <name>heme</name>
        <dbReference type="ChEBI" id="CHEBI:30413"/>
        <label>3</label>
    </ligand>
</feature>
<comment type="similarity">
    <text evidence="2 15">Belongs to the TorC/TorY family.</text>
</comment>
<dbReference type="GO" id="GO:0020037">
    <property type="term" value="F:heme binding"/>
    <property type="evidence" value="ECO:0007669"/>
    <property type="project" value="UniProtKB-UniRule"/>
</dbReference>
<dbReference type="GO" id="GO:0009061">
    <property type="term" value="P:anaerobic respiration"/>
    <property type="evidence" value="ECO:0007669"/>
    <property type="project" value="TreeGrafter"/>
</dbReference>
<comment type="PTM">
    <text evidence="16">Binds 5 heme groups per subunit.</text>
</comment>
<evidence type="ECO:0000256" key="11">
    <source>
        <dbReference type="ARBA" id="ARBA00022989"/>
    </source>
</evidence>
<evidence type="ECO:0000256" key="3">
    <source>
        <dbReference type="ARBA" id="ARBA00007395"/>
    </source>
</evidence>
<feature type="binding site" description="covalent" evidence="16">
    <location>
        <position position="142"/>
    </location>
    <ligand>
        <name>heme</name>
        <dbReference type="ChEBI" id="CHEBI:30413"/>
        <label>3</label>
    </ligand>
</feature>
<protein>
    <recommendedName>
        <fullName evidence="15">Cytochrome c-type protein</fullName>
    </recommendedName>
</protein>
<evidence type="ECO:0000256" key="5">
    <source>
        <dbReference type="ARBA" id="ARBA00022475"/>
    </source>
</evidence>
<dbReference type="GO" id="GO:0009055">
    <property type="term" value="F:electron transfer activity"/>
    <property type="evidence" value="ECO:0007669"/>
    <property type="project" value="UniProtKB-UniRule"/>
</dbReference>
<dbReference type="FunFam" id="1.10.3820.10:FF:000001">
    <property type="entry name" value="Cytochrome c-type protein"/>
    <property type="match status" value="1"/>
</dbReference>
<feature type="binding site" description="covalent" evidence="16">
    <location>
        <position position="85"/>
    </location>
    <ligand>
        <name>heme</name>
        <dbReference type="ChEBI" id="CHEBI:30413"/>
        <label>2</label>
    </ligand>
</feature>
<dbReference type="PIRSF" id="PIRSF000014">
    <property type="entry name" value="4_hem_cytch_TorC"/>
    <property type="match status" value="1"/>
</dbReference>
<keyword evidence="4 15" id="KW-0813">Transport</keyword>
<dbReference type="InterPro" id="IPR009154">
    <property type="entry name" value="Membr-bd_4haem_cyt_TorC"/>
</dbReference>
<dbReference type="InterPro" id="IPR036280">
    <property type="entry name" value="Multihaem_cyt_sf"/>
</dbReference>
<evidence type="ECO:0000313" key="19">
    <source>
        <dbReference type="EMBL" id="AWK89638.1"/>
    </source>
</evidence>
<proteinExistence type="inferred from homology"/>
<evidence type="ECO:0000256" key="10">
    <source>
        <dbReference type="ARBA" id="ARBA00022982"/>
    </source>
</evidence>